<proteinExistence type="predicted"/>
<evidence type="ECO:0000313" key="2">
    <source>
        <dbReference type="Proteomes" id="UP000886998"/>
    </source>
</evidence>
<dbReference type="Proteomes" id="UP000886998">
    <property type="component" value="Unassembled WGS sequence"/>
</dbReference>
<accession>A0A8X6Y576</accession>
<organism evidence="1 2">
    <name type="scientific">Trichonephila inaurata madagascariensis</name>
    <dbReference type="NCBI Taxonomy" id="2747483"/>
    <lineage>
        <taxon>Eukaryota</taxon>
        <taxon>Metazoa</taxon>
        <taxon>Ecdysozoa</taxon>
        <taxon>Arthropoda</taxon>
        <taxon>Chelicerata</taxon>
        <taxon>Arachnida</taxon>
        <taxon>Araneae</taxon>
        <taxon>Araneomorphae</taxon>
        <taxon>Entelegynae</taxon>
        <taxon>Araneoidea</taxon>
        <taxon>Nephilidae</taxon>
        <taxon>Trichonephila</taxon>
        <taxon>Trichonephila inaurata</taxon>
    </lineage>
</organism>
<gene>
    <name evidence="1" type="ORF">TNIN_484781</name>
</gene>
<dbReference type="AlphaFoldDB" id="A0A8X6Y576"/>
<sequence>MSEVPVSRFILITLFDQSIRDLIIYHVNMQLHPLCSAKTCRQGSRLLPLDLAQGAPVLSTIRSCSLPPPYGLIAGF</sequence>
<dbReference type="EMBL" id="BMAV01015946">
    <property type="protein sequence ID" value="GFY66281.1"/>
    <property type="molecule type" value="Genomic_DNA"/>
</dbReference>
<protein>
    <submittedName>
        <fullName evidence="1">Uncharacterized protein</fullName>
    </submittedName>
</protein>
<evidence type="ECO:0000313" key="1">
    <source>
        <dbReference type="EMBL" id="GFY66281.1"/>
    </source>
</evidence>
<comment type="caution">
    <text evidence="1">The sequence shown here is derived from an EMBL/GenBank/DDBJ whole genome shotgun (WGS) entry which is preliminary data.</text>
</comment>
<keyword evidence="2" id="KW-1185">Reference proteome</keyword>
<reference evidence="1" key="1">
    <citation type="submission" date="2020-08" db="EMBL/GenBank/DDBJ databases">
        <title>Multicomponent nature underlies the extraordinary mechanical properties of spider dragline silk.</title>
        <authorList>
            <person name="Kono N."/>
            <person name="Nakamura H."/>
            <person name="Mori M."/>
            <person name="Yoshida Y."/>
            <person name="Ohtoshi R."/>
            <person name="Malay A.D."/>
            <person name="Moran D.A.P."/>
            <person name="Tomita M."/>
            <person name="Numata K."/>
            <person name="Arakawa K."/>
        </authorList>
    </citation>
    <scope>NUCLEOTIDE SEQUENCE</scope>
</reference>
<name>A0A8X6Y576_9ARAC</name>